<sequence>MVAFKTLRALNASYASVVSRINGSPGKPVANPTPCAWQIPESVLAQHSSETAPEDVDVLIIGSGITACSIAYHLLRGARNTSKRGQLPRVAILEARELCSGATGRNGGHLKETPYQEWGALVKKFGRAAADEVVRFRMAHLQQLLGIAESEGIKEIADARLVETTDVYCEPEAWTDAKQKLRAWLEAFPDEKGKWKIWEGAEVKTNFSLSTAVGVITGPAGALSSYRLITSLYAKLLEEFPTLSIDCNTPIETLQGTPLDQWRRPIDPVKPYSCFTYKGSSREIRATHVVHATNGYVSRLLPGFKGKIIPMRGQMTCQSLLPSTTALPGGENRSWSFIWKKGFDYMTVTPEGHYMLGGGWARGTNDGLDAVANCRDDENAVVETAYLSGLLTAMFPGLVRGVQLDAAWTGVLGYSVDSVPWVGEVPEKAAGGRRRGTGKEWVCAGYSGEGMVNAWGCGSALASMLRNELYGEKEVVGLPSVMLVTEKRLKKATLEMMAEDYI</sequence>
<protein>
    <submittedName>
        <fullName evidence="2">FAD dependent oxidoreductase</fullName>
    </submittedName>
</protein>
<dbReference type="Proteomes" id="UP000326924">
    <property type="component" value="Unassembled WGS sequence"/>
</dbReference>
<comment type="caution">
    <text evidence="2">The sequence shown here is derived from an EMBL/GenBank/DDBJ whole genome shotgun (WGS) entry which is preliminary data.</text>
</comment>
<dbReference type="InterPro" id="IPR036188">
    <property type="entry name" value="FAD/NAD-bd_sf"/>
</dbReference>
<gene>
    <name evidence="2" type="ORF">FN846DRAFT_773208</name>
</gene>
<feature type="domain" description="FAD dependent oxidoreductase" evidence="1">
    <location>
        <begin position="57"/>
        <end position="463"/>
    </location>
</feature>
<evidence type="ECO:0000259" key="1">
    <source>
        <dbReference type="Pfam" id="PF01266"/>
    </source>
</evidence>
<dbReference type="GO" id="GO:0005737">
    <property type="term" value="C:cytoplasm"/>
    <property type="evidence" value="ECO:0007669"/>
    <property type="project" value="TreeGrafter"/>
</dbReference>
<evidence type="ECO:0000313" key="3">
    <source>
        <dbReference type="Proteomes" id="UP000326924"/>
    </source>
</evidence>
<dbReference type="Gene3D" id="3.50.50.60">
    <property type="entry name" value="FAD/NAD(P)-binding domain"/>
    <property type="match status" value="1"/>
</dbReference>
<dbReference type="InParanoid" id="A0A5J5F7F6"/>
<evidence type="ECO:0000313" key="2">
    <source>
        <dbReference type="EMBL" id="KAA8912400.1"/>
    </source>
</evidence>
<dbReference type="SUPFAM" id="SSF51905">
    <property type="entry name" value="FAD/NAD(P)-binding domain"/>
    <property type="match status" value="1"/>
</dbReference>
<dbReference type="InterPro" id="IPR006076">
    <property type="entry name" value="FAD-dep_OxRdtase"/>
</dbReference>
<dbReference type="PANTHER" id="PTHR13847:SF213">
    <property type="entry name" value="DEPENDENT OXIDOREDUCTASE, PUTATIVE-RELATED"/>
    <property type="match status" value="1"/>
</dbReference>
<dbReference type="AlphaFoldDB" id="A0A5J5F7F6"/>
<keyword evidence="3" id="KW-1185">Reference proteome</keyword>
<dbReference type="Gene3D" id="3.30.9.10">
    <property type="entry name" value="D-Amino Acid Oxidase, subunit A, domain 2"/>
    <property type="match status" value="1"/>
</dbReference>
<dbReference type="PANTHER" id="PTHR13847">
    <property type="entry name" value="SARCOSINE DEHYDROGENASE-RELATED"/>
    <property type="match status" value="1"/>
</dbReference>
<dbReference type="EMBL" id="VXIS01000024">
    <property type="protein sequence ID" value="KAA8912400.1"/>
    <property type="molecule type" value="Genomic_DNA"/>
</dbReference>
<reference evidence="2 3" key="1">
    <citation type="submission" date="2019-09" db="EMBL/GenBank/DDBJ databases">
        <title>Draft genome of the ectomycorrhizal ascomycete Sphaerosporella brunnea.</title>
        <authorList>
            <consortium name="DOE Joint Genome Institute"/>
            <person name="Benucci G.M."/>
            <person name="Marozzi G."/>
            <person name="Antonielli L."/>
            <person name="Sanchez S."/>
            <person name="Marco P."/>
            <person name="Wang X."/>
            <person name="Falini L.B."/>
            <person name="Barry K."/>
            <person name="Haridas S."/>
            <person name="Lipzen A."/>
            <person name="Labutti K."/>
            <person name="Grigoriev I.V."/>
            <person name="Murat C."/>
            <person name="Martin F."/>
            <person name="Albertini E."/>
            <person name="Donnini D."/>
            <person name="Bonito G."/>
        </authorList>
    </citation>
    <scope>NUCLEOTIDE SEQUENCE [LARGE SCALE GENOMIC DNA]</scope>
    <source>
        <strain evidence="2 3">Sb_GMNB300</strain>
    </source>
</reference>
<proteinExistence type="predicted"/>
<name>A0A5J5F7F6_9PEZI</name>
<dbReference type="Pfam" id="PF01266">
    <property type="entry name" value="DAO"/>
    <property type="match status" value="1"/>
</dbReference>
<organism evidence="2 3">
    <name type="scientific">Sphaerosporella brunnea</name>
    <dbReference type="NCBI Taxonomy" id="1250544"/>
    <lineage>
        <taxon>Eukaryota</taxon>
        <taxon>Fungi</taxon>
        <taxon>Dikarya</taxon>
        <taxon>Ascomycota</taxon>
        <taxon>Pezizomycotina</taxon>
        <taxon>Pezizomycetes</taxon>
        <taxon>Pezizales</taxon>
        <taxon>Pyronemataceae</taxon>
        <taxon>Sphaerosporella</taxon>
    </lineage>
</organism>
<accession>A0A5J5F7F6</accession>
<dbReference type="OrthoDB" id="429143at2759"/>